<keyword evidence="2" id="KW-1185">Reference proteome</keyword>
<dbReference type="EMBL" id="CM043797">
    <property type="protein sequence ID" value="KAI4815328.1"/>
    <property type="molecule type" value="Genomic_DNA"/>
</dbReference>
<sequence length="91" mass="9398">GDPHSHTPPPGLPLPPPQSLIPAFVFPDESQKNGGEGRKGRQDSKSRLLGGPRGAAGSPLRSVPLRDDPKLPLSGGNLSPLLTDPLPSLQG</sequence>
<dbReference type="Proteomes" id="UP001057452">
    <property type="component" value="Chromosome 13"/>
</dbReference>
<protein>
    <submittedName>
        <fullName evidence="1">Uncharacterized protein</fullName>
    </submittedName>
</protein>
<proteinExistence type="predicted"/>
<gene>
    <name evidence="1" type="ORF">KUCAC02_005477</name>
</gene>
<feature type="non-terminal residue" evidence="1">
    <location>
        <position position="1"/>
    </location>
</feature>
<reference evidence="1" key="1">
    <citation type="submission" date="2022-05" db="EMBL/GenBank/DDBJ databases">
        <title>Chromosome-level genome of Chaenocephalus aceratus.</title>
        <authorList>
            <person name="Park H."/>
        </authorList>
    </citation>
    <scope>NUCLEOTIDE SEQUENCE</scope>
    <source>
        <strain evidence="1">KU_202001</strain>
    </source>
</reference>
<accession>A0ACB9WQ47</accession>
<evidence type="ECO:0000313" key="1">
    <source>
        <dbReference type="EMBL" id="KAI4815328.1"/>
    </source>
</evidence>
<organism evidence="1 2">
    <name type="scientific">Chaenocephalus aceratus</name>
    <name type="common">Blackfin icefish</name>
    <name type="synonym">Chaenichthys aceratus</name>
    <dbReference type="NCBI Taxonomy" id="36190"/>
    <lineage>
        <taxon>Eukaryota</taxon>
        <taxon>Metazoa</taxon>
        <taxon>Chordata</taxon>
        <taxon>Craniata</taxon>
        <taxon>Vertebrata</taxon>
        <taxon>Euteleostomi</taxon>
        <taxon>Actinopterygii</taxon>
        <taxon>Neopterygii</taxon>
        <taxon>Teleostei</taxon>
        <taxon>Neoteleostei</taxon>
        <taxon>Acanthomorphata</taxon>
        <taxon>Eupercaria</taxon>
        <taxon>Perciformes</taxon>
        <taxon>Notothenioidei</taxon>
        <taxon>Channichthyidae</taxon>
        <taxon>Chaenocephalus</taxon>
    </lineage>
</organism>
<feature type="non-terminal residue" evidence="1">
    <location>
        <position position="91"/>
    </location>
</feature>
<name>A0ACB9WQ47_CHAAC</name>
<evidence type="ECO:0000313" key="2">
    <source>
        <dbReference type="Proteomes" id="UP001057452"/>
    </source>
</evidence>
<comment type="caution">
    <text evidence="1">The sequence shown here is derived from an EMBL/GenBank/DDBJ whole genome shotgun (WGS) entry which is preliminary data.</text>
</comment>